<accession>A0ACC0Z4K1</accession>
<gene>
    <name evidence="1" type="ORF">Pint_04981</name>
</gene>
<comment type="caution">
    <text evidence="1">The sequence shown here is derived from an EMBL/GenBank/DDBJ whole genome shotgun (WGS) entry which is preliminary data.</text>
</comment>
<name>A0ACC0Z4K1_9ROSI</name>
<evidence type="ECO:0000313" key="2">
    <source>
        <dbReference type="Proteomes" id="UP001163603"/>
    </source>
</evidence>
<sequence>MLLLTLPARPTFPLTIHHDCHHSIVNESLMQCKEATIETDLFRCNLQRKPPERILENIEHWFCIEGFLEPKTLILEMSLKITPSFCASKFDILKAWLQGGEEC</sequence>
<evidence type="ECO:0000313" key="1">
    <source>
        <dbReference type="EMBL" id="KAJ0045305.1"/>
    </source>
</evidence>
<dbReference type="EMBL" id="CM047738">
    <property type="protein sequence ID" value="KAJ0045305.1"/>
    <property type="molecule type" value="Genomic_DNA"/>
</dbReference>
<keyword evidence="2" id="KW-1185">Reference proteome</keyword>
<proteinExistence type="predicted"/>
<reference evidence="2" key="1">
    <citation type="journal article" date="2023" name="G3 (Bethesda)">
        <title>Genome assembly and association tests identify interacting loci associated with vigor, precocity, and sex in interspecific pistachio rootstocks.</title>
        <authorList>
            <person name="Palmer W."/>
            <person name="Jacygrad E."/>
            <person name="Sagayaradj S."/>
            <person name="Cavanaugh K."/>
            <person name="Han R."/>
            <person name="Bertier L."/>
            <person name="Beede B."/>
            <person name="Kafkas S."/>
            <person name="Golino D."/>
            <person name="Preece J."/>
            <person name="Michelmore R."/>
        </authorList>
    </citation>
    <scope>NUCLEOTIDE SEQUENCE [LARGE SCALE GENOMIC DNA]</scope>
</reference>
<protein>
    <submittedName>
        <fullName evidence="1">Uncharacterized protein</fullName>
    </submittedName>
</protein>
<organism evidence="1 2">
    <name type="scientific">Pistacia integerrima</name>
    <dbReference type="NCBI Taxonomy" id="434235"/>
    <lineage>
        <taxon>Eukaryota</taxon>
        <taxon>Viridiplantae</taxon>
        <taxon>Streptophyta</taxon>
        <taxon>Embryophyta</taxon>
        <taxon>Tracheophyta</taxon>
        <taxon>Spermatophyta</taxon>
        <taxon>Magnoliopsida</taxon>
        <taxon>eudicotyledons</taxon>
        <taxon>Gunneridae</taxon>
        <taxon>Pentapetalae</taxon>
        <taxon>rosids</taxon>
        <taxon>malvids</taxon>
        <taxon>Sapindales</taxon>
        <taxon>Anacardiaceae</taxon>
        <taxon>Pistacia</taxon>
    </lineage>
</organism>
<dbReference type="Proteomes" id="UP001163603">
    <property type="component" value="Chromosome 3"/>
</dbReference>